<dbReference type="InterPro" id="IPR009100">
    <property type="entry name" value="AcylCoA_DH/oxidase_NM_dom_sf"/>
</dbReference>
<dbReference type="Pfam" id="PF02770">
    <property type="entry name" value="Acyl-CoA_dh_M"/>
    <property type="match status" value="1"/>
</dbReference>
<evidence type="ECO:0000313" key="11">
    <source>
        <dbReference type="Proteomes" id="UP000828924"/>
    </source>
</evidence>
<proteinExistence type="inferred from homology"/>
<organism evidence="10 11">
    <name type="scientific">Streptomyces formicae</name>
    <dbReference type="NCBI Taxonomy" id="1616117"/>
    <lineage>
        <taxon>Bacteria</taxon>
        <taxon>Bacillati</taxon>
        <taxon>Actinomycetota</taxon>
        <taxon>Actinomycetes</taxon>
        <taxon>Kitasatosporales</taxon>
        <taxon>Streptomycetaceae</taxon>
        <taxon>Streptomyces</taxon>
    </lineage>
</organism>
<feature type="domain" description="Acyl-CoA dehydrogenase/oxidase C-terminal" evidence="7">
    <location>
        <begin position="231"/>
        <end position="374"/>
    </location>
</feature>
<evidence type="ECO:0000256" key="6">
    <source>
        <dbReference type="RuleBase" id="RU362125"/>
    </source>
</evidence>
<dbReference type="InterPro" id="IPR013786">
    <property type="entry name" value="AcylCoA_DH/ox_N"/>
</dbReference>
<keyword evidence="4 6" id="KW-0274">FAD</keyword>
<dbReference type="RefSeq" id="WP_242334269.1">
    <property type="nucleotide sequence ID" value="NZ_CP071872.1"/>
</dbReference>
<dbReference type="SUPFAM" id="SSF47203">
    <property type="entry name" value="Acyl-CoA dehydrogenase C-terminal domain-like"/>
    <property type="match status" value="1"/>
</dbReference>
<dbReference type="PANTHER" id="PTHR43292:SF3">
    <property type="entry name" value="ACYL-COA DEHYDROGENASE FADE29"/>
    <property type="match status" value="1"/>
</dbReference>
<protein>
    <submittedName>
        <fullName evidence="10">Acyl-CoA dehydrogenase family protein</fullName>
    </submittedName>
</protein>
<dbReference type="InterPro" id="IPR036250">
    <property type="entry name" value="AcylCo_DH-like_C"/>
</dbReference>
<evidence type="ECO:0000256" key="4">
    <source>
        <dbReference type="ARBA" id="ARBA00022827"/>
    </source>
</evidence>
<name>A0ABY3WPC7_9ACTN</name>
<dbReference type="Gene3D" id="2.40.110.10">
    <property type="entry name" value="Butyryl-CoA Dehydrogenase, subunit A, domain 2"/>
    <property type="match status" value="1"/>
</dbReference>
<sequence>MDLTHTADEDAFRAEARAWLRKRVPARPLPSLETGEGFAAHREWEAELHAGRWSVVSWPERYGGRGADIFHWLVFEEEYYAAGAPGRVSQNGINLLAPTLFDHGTAEQRARVLPAMASGEVVWAQAWSEPEAGSDLASLRSRAVRTDGGWLLSGQKTWSSRAAFADRAFGIFRTDPDADRPHRGLTYLMFDLRAPGVTVRPVGRLDGKPAFAELFLDGVFVPDEDVIGEPGQGWRIAMSTTGNERGLMLRSPGRFLAAADRLVELWHGTADPSDTALRDRVADAVIGARAYQLFTYANATRFASGSAIGAESSLNKVFWSEYDIALHETALDLLGADGELTDGEWAQGYVFSLAGPIYAGTNEIQRDIIAERLLGLPKGRR</sequence>
<accession>A0ABY3WPC7</accession>
<dbReference type="InterPro" id="IPR037069">
    <property type="entry name" value="AcylCoA_DH/ox_N_sf"/>
</dbReference>
<dbReference type="EMBL" id="CP071872">
    <property type="protein sequence ID" value="UNM14494.1"/>
    <property type="molecule type" value="Genomic_DNA"/>
</dbReference>
<comment type="similarity">
    <text evidence="2 6">Belongs to the acyl-CoA dehydrogenase family.</text>
</comment>
<comment type="cofactor">
    <cofactor evidence="1 6">
        <name>FAD</name>
        <dbReference type="ChEBI" id="CHEBI:57692"/>
    </cofactor>
</comment>
<dbReference type="Gene3D" id="1.20.140.10">
    <property type="entry name" value="Butyryl-CoA Dehydrogenase, subunit A, domain 3"/>
    <property type="match status" value="1"/>
</dbReference>
<dbReference type="InterPro" id="IPR006091">
    <property type="entry name" value="Acyl-CoA_Oxase/DH_mid-dom"/>
</dbReference>
<keyword evidence="3 6" id="KW-0285">Flavoprotein</keyword>
<dbReference type="InterPro" id="IPR009075">
    <property type="entry name" value="AcylCo_DH/oxidase_C"/>
</dbReference>
<evidence type="ECO:0000259" key="9">
    <source>
        <dbReference type="Pfam" id="PF02771"/>
    </source>
</evidence>
<feature type="domain" description="Acyl-CoA oxidase/dehydrogenase middle" evidence="8">
    <location>
        <begin position="124"/>
        <end position="216"/>
    </location>
</feature>
<dbReference type="Gene3D" id="1.10.540.10">
    <property type="entry name" value="Acyl-CoA dehydrogenase/oxidase, N-terminal domain"/>
    <property type="match status" value="1"/>
</dbReference>
<dbReference type="Proteomes" id="UP000828924">
    <property type="component" value="Chromosome"/>
</dbReference>
<dbReference type="PANTHER" id="PTHR43292">
    <property type="entry name" value="ACYL-COA DEHYDROGENASE"/>
    <property type="match status" value="1"/>
</dbReference>
<evidence type="ECO:0000259" key="7">
    <source>
        <dbReference type="Pfam" id="PF00441"/>
    </source>
</evidence>
<dbReference type="Pfam" id="PF00441">
    <property type="entry name" value="Acyl-CoA_dh_1"/>
    <property type="match status" value="1"/>
</dbReference>
<dbReference type="InterPro" id="IPR046373">
    <property type="entry name" value="Acyl-CoA_Oxase/DH_mid-dom_sf"/>
</dbReference>
<evidence type="ECO:0000313" key="10">
    <source>
        <dbReference type="EMBL" id="UNM14494.1"/>
    </source>
</evidence>
<feature type="domain" description="Acyl-CoA dehydrogenase/oxidase N-terminal" evidence="9">
    <location>
        <begin position="6"/>
        <end position="120"/>
    </location>
</feature>
<keyword evidence="11" id="KW-1185">Reference proteome</keyword>
<dbReference type="SUPFAM" id="SSF56645">
    <property type="entry name" value="Acyl-CoA dehydrogenase NM domain-like"/>
    <property type="match status" value="1"/>
</dbReference>
<evidence type="ECO:0000256" key="3">
    <source>
        <dbReference type="ARBA" id="ARBA00022630"/>
    </source>
</evidence>
<dbReference type="Pfam" id="PF02771">
    <property type="entry name" value="Acyl-CoA_dh_N"/>
    <property type="match status" value="1"/>
</dbReference>
<evidence type="ECO:0000256" key="2">
    <source>
        <dbReference type="ARBA" id="ARBA00009347"/>
    </source>
</evidence>
<reference evidence="10 11" key="1">
    <citation type="submission" date="2021-03" db="EMBL/GenBank/DDBJ databases">
        <title>Complete genome of Streptomyces formicae strain 1H-GS9 (DSM 100524).</title>
        <authorList>
            <person name="Atanasov K.E."/>
            <person name="Altabella T."/>
            <person name="Ferrer A."/>
        </authorList>
    </citation>
    <scope>NUCLEOTIDE SEQUENCE [LARGE SCALE GENOMIC DNA]</scope>
    <source>
        <strain evidence="10 11">1H-GS9</strain>
    </source>
</reference>
<evidence type="ECO:0000256" key="1">
    <source>
        <dbReference type="ARBA" id="ARBA00001974"/>
    </source>
</evidence>
<gene>
    <name evidence="10" type="ORF">J4032_26225</name>
</gene>
<evidence type="ECO:0000256" key="5">
    <source>
        <dbReference type="ARBA" id="ARBA00023002"/>
    </source>
</evidence>
<dbReference type="InterPro" id="IPR052161">
    <property type="entry name" value="Mycobact_Acyl-CoA_DH"/>
</dbReference>
<evidence type="ECO:0000259" key="8">
    <source>
        <dbReference type="Pfam" id="PF02770"/>
    </source>
</evidence>
<keyword evidence="5 6" id="KW-0560">Oxidoreductase</keyword>